<comment type="caution">
    <text evidence="7">The sequence shown here is derived from an EMBL/GenBank/DDBJ whole genome shotgun (WGS) entry which is preliminary data.</text>
</comment>
<dbReference type="SMART" id="SM00388">
    <property type="entry name" value="HisKA"/>
    <property type="match status" value="1"/>
</dbReference>
<evidence type="ECO:0000313" key="8">
    <source>
        <dbReference type="Proteomes" id="UP001501175"/>
    </source>
</evidence>
<dbReference type="Gene3D" id="3.30.450.20">
    <property type="entry name" value="PAS domain"/>
    <property type="match status" value="3"/>
</dbReference>
<evidence type="ECO:0000256" key="1">
    <source>
        <dbReference type="ARBA" id="ARBA00000085"/>
    </source>
</evidence>
<dbReference type="SUPFAM" id="SSF47384">
    <property type="entry name" value="Homodimeric domain of signal transducing histidine kinase"/>
    <property type="match status" value="1"/>
</dbReference>
<dbReference type="InterPro" id="IPR035965">
    <property type="entry name" value="PAS-like_dom_sf"/>
</dbReference>
<dbReference type="Gene3D" id="3.30.565.10">
    <property type="entry name" value="Histidine kinase-like ATPase, C-terminal domain"/>
    <property type="match status" value="1"/>
</dbReference>
<dbReference type="Pfam" id="PF08448">
    <property type="entry name" value="PAS_4"/>
    <property type="match status" value="1"/>
</dbReference>
<feature type="domain" description="Histidine kinase" evidence="6">
    <location>
        <begin position="414"/>
        <end position="642"/>
    </location>
</feature>
<evidence type="ECO:0000256" key="5">
    <source>
        <dbReference type="ARBA" id="ARBA00022777"/>
    </source>
</evidence>
<dbReference type="InterPro" id="IPR013656">
    <property type="entry name" value="PAS_4"/>
</dbReference>
<sequence length="643" mass="73369">MVESNHSSHTAAKPQTDILQSILNSSIDYILLWEPIRDTSETIVDFRLTLYNPRILDTFSLTHEVLVSHSLKQLQMVTEEIFTNYVRVIETGTPYRAERAYEFNGHTRWHDITATKLNDGLLTVVKDVTDAKQVSLALQEQSQLLTQVFDSSLNGIYVMQSVRDATSQIADFRVVQCNRIARQELLEKFGYDPLNRTLLEVYPASKEQGLFKAYVQVVETGVPHHTERHYPLQNLWYEISAVKMGDGLVITFVNITATRLAVRQAVKQTERVEGLLNGAINGMLAMEPVRDANGAVQDFRFVMANQMACQMSHIAKEKLIGGSLRALFPSAQEFQLFDVYVQVLETGQSQRKQFFYNVDGYQEWYDLAISRMDENTLVLSYMDISESRIMQHRLEQMVGELKRSNEYLEQFAYIASHDLQEPLRKIEAFGNLLTQNYAASLDETARDYLARLSKSSARLQTFIRSLLAYSRLTVGNEQMRSVPLNRILTEVLLDLDEIIREKRAHISFSSLPIVQGNATQLQQLFRNLISNALKFQQRDKTPAVTITCQITDARDLTMLTIDQSRGRWVVIDVTDNGIGFEEKHHERIFQLFQRLHGRNQYDGTGIGLALCKKVAELHGGTIKAQSTPGQGSTFTVYLPYQEN</sequence>
<evidence type="ECO:0000256" key="4">
    <source>
        <dbReference type="ARBA" id="ARBA00022679"/>
    </source>
</evidence>
<protein>
    <recommendedName>
        <fullName evidence="2">histidine kinase</fullName>
        <ecNumber evidence="2">2.7.13.3</ecNumber>
    </recommendedName>
</protein>
<comment type="catalytic activity">
    <reaction evidence="1">
        <text>ATP + protein L-histidine = ADP + protein N-phospho-L-histidine.</text>
        <dbReference type="EC" id="2.7.13.3"/>
    </reaction>
</comment>
<dbReference type="InterPro" id="IPR052162">
    <property type="entry name" value="Sensor_kinase/Photoreceptor"/>
</dbReference>
<dbReference type="PROSITE" id="PS50109">
    <property type="entry name" value="HIS_KIN"/>
    <property type="match status" value="1"/>
</dbReference>
<dbReference type="SUPFAM" id="SSF55785">
    <property type="entry name" value="PYP-like sensor domain (PAS domain)"/>
    <property type="match status" value="3"/>
</dbReference>
<dbReference type="PANTHER" id="PTHR43304:SF1">
    <property type="entry name" value="PAC DOMAIN-CONTAINING PROTEIN"/>
    <property type="match status" value="1"/>
</dbReference>
<evidence type="ECO:0000259" key="6">
    <source>
        <dbReference type="PROSITE" id="PS50109"/>
    </source>
</evidence>
<dbReference type="InterPro" id="IPR000014">
    <property type="entry name" value="PAS"/>
</dbReference>
<dbReference type="PRINTS" id="PR00344">
    <property type="entry name" value="BCTRLSENSOR"/>
</dbReference>
<dbReference type="InterPro" id="IPR005467">
    <property type="entry name" value="His_kinase_dom"/>
</dbReference>
<dbReference type="PANTHER" id="PTHR43304">
    <property type="entry name" value="PHYTOCHROME-LIKE PROTEIN CPH1"/>
    <property type="match status" value="1"/>
</dbReference>
<dbReference type="Pfam" id="PF00512">
    <property type="entry name" value="HisKA"/>
    <property type="match status" value="1"/>
</dbReference>
<dbReference type="Pfam" id="PF13426">
    <property type="entry name" value="PAS_9"/>
    <property type="match status" value="1"/>
</dbReference>
<dbReference type="Proteomes" id="UP001501175">
    <property type="component" value="Unassembled WGS sequence"/>
</dbReference>
<dbReference type="InterPro" id="IPR003661">
    <property type="entry name" value="HisK_dim/P_dom"/>
</dbReference>
<dbReference type="Gene3D" id="1.10.287.130">
    <property type="match status" value="1"/>
</dbReference>
<name>A0ABP8MMQ2_9BACT</name>
<gene>
    <name evidence="7" type="ORF">GCM10023189_17910</name>
</gene>
<dbReference type="InterPro" id="IPR004358">
    <property type="entry name" value="Sig_transdc_His_kin-like_C"/>
</dbReference>
<dbReference type="InterPro" id="IPR036890">
    <property type="entry name" value="HATPase_C_sf"/>
</dbReference>
<accession>A0ABP8MMQ2</accession>
<dbReference type="RefSeq" id="WP_345242676.1">
    <property type="nucleotide sequence ID" value="NZ_BAABHD010000022.1"/>
</dbReference>
<keyword evidence="4" id="KW-0808">Transferase</keyword>
<evidence type="ECO:0000313" key="7">
    <source>
        <dbReference type="EMBL" id="GAA4453192.1"/>
    </source>
</evidence>
<dbReference type="CDD" id="cd00082">
    <property type="entry name" value="HisKA"/>
    <property type="match status" value="1"/>
</dbReference>
<reference evidence="8" key="1">
    <citation type="journal article" date="2019" name="Int. J. Syst. Evol. Microbiol.">
        <title>The Global Catalogue of Microorganisms (GCM) 10K type strain sequencing project: providing services to taxonomists for standard genome sequencing and annotation.</title>
        <authorList>
            <consortium name="The Broad Institute Genomics Platform"/>
            <consortium name="The Broad Institute Genome Sequencing Center for Infectious Disease"/>
            <person name="Wu L."/>
            <person name="Ma J."/>
        </authorList>
    </citation>
    <scope>NUCLEOTIDE SEQUENCE [LARGE SCALE GENOMIC DNA]</scope>
    <source>
        <strain evidence="8">JCM 17927</strain>
    </source>
</reference>
<evidence type="ECO:0000256" key="3">
    <source>
        <dbReference type="ARBA" id="ARBA00022553"/>
    </source>
</evidence>
<dbReference type="EMBL" id="BAABHD010000022">
    <property type="protein sequence ID" value="GAA4453192.1"/>
    <property type="molecule type" value="Genomic_DNA"/>
</dbReference>
<dbReference type="SUPFAM" id="SSF55874">
    <property type="entry name" value="ATPase domain of HSP90 chaperone/DNA topoisomerase II/histidine kinase"/>
    <property type="match status" value="1"/>
</dbReference>
<keyword evidence="8" id="KW-1185">Reference proteome</keyword>
<dbReference type="Pfam" id="PF02518">
    <property type="entry name" value="HATPase_c"/>
    <property type="match status" value="1"/>
</dbReference>
<dbReference type="InterPro" id="IPR003594">
    <property type="entry name" value="HATPase_dom"/>
</dbReference>
<keyword evidence="3" id="KW-0597">Phosphoprotein</keyword>
<dbReference type="SMART" id="SM00387">
    <property type="entry name" value="HATPase_c"/>
    <property type="match status" value="1"/>
</dbReference>
<dbReference type="InterPro" id="IPR036097">
    <property type="entry name" value="HisK_dim/P_sf"/>
</dbReference>
<proteinExistence type="predicted"/>
<evidence type="ECO:0000256" key="2">
    <source>
        <dbReference type="ARBA" id="ARBA00012438"/>
    </source>
</evidence>
<dbReference type="CDD" id="cd00130">
    <property type="entry name" value="PAS"/>
    <property type="match status" value="1"/>
</dbReference>
<dbReference type="EC" id="2.7.13.3" evidence="2"/>
<keyword evidence="5" id="KW-0418">Kinase</keyword>
<organism evidence="7 8">
    <name type="scientific">Nibrella saemangeumensis</name>
    <dbReference type="NCBI Taxonomy" id="1084526"/>
    <lineage>
        <taxon>Bacteria</taxon>
        <taxon>Pseudomonadati</taxon>
        <taxon>Bacteroidota</taxon>
        <taxon>Cytophagia</taxon>
        <taxon>Cytophagales</taxon>
        <taxon>Spirosomataceae</taxon>
        <taxon>Nibrella</taxon>
    </lineage>
</organism>